<dbReference type="GO" id="GO:0008479">
    <property type="term" value="F:tRNA-guanosine(34) queuine transglycosylase activity"/>
    <property type="evidence" value="ECO:0007669"/>
    <property type="project" value="UniProtKB-UniRule"/>
</dbReference>
<protein>
    <recommendedName>
        <fullName evidence="5">Queuine tRNA-ribosyltransferase accessory subunit 2</fullName>
    </recommendedName>
    <alternativeName>
        <fullName evidence="5">Queuine tRNA-ribosyltransferase domain-containing protein 1</fullName>
    </alternativeName>
</protein>
<dbReference type="SUPFAM" id="SSF51713">
    <property type="entry name" value="tRNA-guanine transglycosylase"/>
    <property type="match status" value="1"/>
</dbReference>
<dbReference type="OrthoDB" id="27601at2759"/>
<evidence type="ECO:0000256" key="1">
    <source>
        <dbReference type="ARBA" id="ARBA00022490"/>
    </source>
</evidence>
<keyword evidence="3 5" id="KW-0479">Metal-binding</keyword>
<dbReference type="Gene3D" id="3.20.20.105">
    <property type="entry name" value="Queuine tRNA-ribosyltransferase-like"/>
    <property type="match status" value="1"/>
</dbReference>
<dbReference type="Proteomes" id="UP000800235">
    <property type="component" value="Unassembled WGS sequence"/>
</dbReference>
<dbReference type="EMBL" id="MU007009">
    <property type="protein sequence ID" value="KAF2436981.1"/>
    <property type="molecule type" value="Genomic_DNA"/>
</dbReference>
<evidence type="ECO:0000256" key="5">
    <source>
        <dbReference type="HAMAP-Rule" id="MF_03043"/>
    </source>
</evidence>
<dbReference type="GO" id="GO:0046872">
    <property type="term" value="F:metal ion binding"/>
    <property type="evidence" value="ECO:0007669"/>
    <property type="project" value="UniProtKB-KW"/>
</dbReference>
<feature type="binding site" evidence="5">
    <location>
        <position position="339"/>
    </location>
    <ligand>
        <name>Zn(2+)</name>
        <dbReference type="ChEBI" id="CHEBI:29105"/>
    </ligand>
</feature>
<dbReference type="HAMAP" id="MF_03043">
    <property type="entry name" value="QTRT2"/>
    <property type="match status" value="1"/>
</dbReference>
<dbReference type="PANTHER" id="PTHR46064:SF1">
    <property type="entry name" value="QUEUINE TRNA-RIBOSYLTRANSFERASE ACCESSORY SUBUNIT 2"/>
    <property type="match status" value="1"/>
</dbReference>
<feature type="binding site" evidence="5">
    <location>
        <position position="365"/>
    </location>
    <ligand>
        <name>Zn(2+)</name>
        <dbReference type="ChEBI" id="CHEBI:29105"/>
    </ligand>
</feature>
<comment type="subcellular location">
    <subcellularLocation>
        <location evidence="5">Cytoplasm</location>
    </subcellularLocation>
</comment>
<keyword evidence="2 5" id="KW-0819">tRNA processing</keyword>
<keyword evidence="4 5" id="KW-0862">Zinc</keyword>
<comment type="similarity">
    <text evidence="5">Belongs to the queuine tRNA-ribosyltransferase family. QTRT2 subfamily.</text>
</comment>
<dbReference type="InterPro" id="IPR050852">
    <property type="entry name" value="Queuine_tRNA-ribosyltrfase"/>
</dbReference>
<organism evidence="8 9">
    <name type="scientific">Tothia fuscella</name>
    <dbReference type="NCBI Taxonomy" id="1048955"/>
    <lineage>
        <taxon>Eukaryota</taxon>
        <taxon>Fungi</taxon>
        <taxon>Dikarya</taxon>
        <taxon>Ascomycota</taxon>
        <taxon>Pezizomycotina</taxon>
        <taxon>Dothideomycetes</taxon>
        <taxon>Pleosporomycetidae</taxon>
        <taxon>Venturiales</taxon>
        <taxon>Cylindrosympodiaceae</taxon>
        <taxon>Tothia</taxon>
    </lineage>
</organism>
<comment type="cofactor">
    <cofactor evidence="5">
        <name>Zn(2+)</name>
        <dbReference type="ChEBI" id="CHEBI:29105"/>
    </cofactor>
    <text evidence="5">Binds 1 zinc ion per subunit.</text>
</comment>
<proteinExistence type="inferred from homology"/>
<dbReference type="InterPro" id="IPR036511">
    <property type="entry name" value="TGT-like_sf"/>
</dbReference>
<comment type="caution">
    <text evidence="8">The sequence shown here is derived from an EMBL/GenBank/DDBJ whole genome shotgun (WGS) entry which is preliminary data.</text>
</comment>
<feature type="region of interest" description="Disordered" evidence="6">
    <location>
        <begin position="401"/>
        <end position="467"/>
    </location>
</feature>
<sequence>MLTFTLAGASQRLAPRLGTLIAKGRTPIQTPHYIGNTSRGVIPHITHDNQRKHTAIRSLYMGLEDFIEKLPPRKPPIYDIPYENDISPLKVFASHPPSTLLILSPRRFPPVETPTANTNTTLSICTSVGFRSLPISQYIDATAKLHPDIVISPCDFVPPAAKQNASVKRVEKMSDRTAVWLRDMLAMKKEVREEQGSGGNNGISVFAPILPVEGERQRYYLDQLVEDFKGEVSGLVLYDCGSLGEIPESLEELPRLMLSDPANPRELLQQISLGADMFVLPFVSLATDAGIALGFVFPPPLLGKDGNGSTRVPLGLDTWNEENATDVGSLQEGCQCYACVKHHKAYLHHLLSAKEMLAWVLIQIHNHYVMDQFFAGVRSSIANGTFEEDRQAFERYYEAEMSEKTNQGPRVRGYQFKSKGGGEPKKNPKGYNKLDDMAESLAEAPVPSPSVDAGDLEEHGLGQVSKS</sequence>
<feature type="binding site" evidence="5">
    <location>
        <position position="336"/>
    </location>
    <ligand>
        <name>Zn(2+)</name>
        <dbReference type="ChEBI" id="CHEBI:29105"/>
    </ligand>
</feature>
<evidence type="ECO:0000313" key="8">
    <source>
        <dbReference type="EMBL" id="KAF2436981.1"/>
    </source>
</evidence>
<dbReference type="InterPro" id="IPR002616">
    <property type="entry name" value="tRNA_ribo_trans-like"/>
</dbReference>
<evidence type="ECO:0000256" key="4">
    <source>
        <dbReference type="ARBA" id="ARBA00022833"/>
    </source>
</evidence>
<evidence type="ECO:0000256" key="6">
    <source>
        <dbReference type="SAM" id="MobiDB-lite"/>
    </source>
</evidence>
<reference evidence="8" key="1">
    <citation type="journal article" date="2020" name="Stud. Mycol.">
        <title>101 Dothideomycetes genomes: a test case for predicting lifestyles and emergence of pathogens.</title>
        <authorList>
            <person name="Haridas S."/>
            <person name="Albert R."/>
            <person name="Binder M."/>
            <person name="Bloem J."/>
            <person name="Labutti K."/>
            <person name="Salamov A."/>
            <person name="Andreopoulos B."/>
            <person name="Baker S."/>
            <person name="Barry K."/>
            <person name="Bills G."/>
            <person name="Bluhm B."/>
            <person name="Cannon C."/>
            <person name="Castanera R."/>
            <person name="Culley D."/>
            <person name="Daum C."/>
            <person name="Ezra D."/>
            <person name="Gonzalez J."/>
            <person name="Henrissat B."/>
            <person name="Kuo A."/>
            <person name="Liang C."/>
            <person name="Lipzen A."/>
            <person name="Lutzoni F."/>
            <person name="Magnuson J."/>
            <person name="Mondo S."/>
            <person name="Nolan M."/>
            <person name="Ohm R."/>
            <person name="Pangilinan J."/>
            <person name="Park H.-J."/>
            <person name="Ramirez L."/>
            <person name="Alfaro M."/>
            <person name="Sun H."/>
            <person name="Tritt A."/>
            <person name="Yoshinaga Y."/>
            <person name="Zwiers L.-H."/>
            <person name="Turgeon B."/>
            <person name="Goodwin S."/>
            <person name="Spatafora J."/>
            <person name="Crous P."/>
            <person name="Grigoriev I."/>
        </authorList>
    </citation>
    <scope>NUCLEOTIDE SEQUENCE</scope>
    <source>
        <strain evidence="8">CBS 130266</strain>
    </source>
</reference>
<gene>
    <name evidence="8" type="ORF">EJ08DRAFT_601825</name>
</gene>
<keyword evidence="1 5" id="KW-0963">Cytoplasm</keyword>
<keyword evidence="9" id="KW-1185">Reference proteome</keyword>
<dbReference type="AlphaFoldDB" id="A0A9P4P3X7"/>
<dbReference type="GO" id="GO:0005737">
    <property type="term" value="C:cytoplasm"/>
    <property type="evidence" value="ECO:0007669"/>
    <property type="project" value="UniProtKB-SubCell"/>
</dbReference>
<dbReference type="PANTHER" id="PTHR46064">
    <property type="entry name" value="QUEUINE TRNA-RIBOSYLTRANSFERASE ACCESSORY SUBUNIT 2"/>
    <property type="match status" value="1"/>
</dbReference>
<accession>A0A9P4P3X7</accession>
<dbReference type="InterPro" id="IPR028592">
    <property type="entry name" value="QTRTD1"/>
</dbReference>
<evidence type="ECO:0000313" key="9">
    <source>
        <dbReference type="Proteomes" id="UP000800235"/>
    </source>
</evidence>
<name>A0A9P4P3X7_9PEZI</name>
<feature type="binding site" evidence="5">
    <location>
        <position position="334"/>
    </location>
    <ligand>
        <name>Zn(2+)</name>
        <dbReference type="ChEBI" id="CHEBI:29105"/>
    </ligand>
</feature>
<dbReference type="NCBIfam" id="TIGR00449">
    <property type="entry name" value="tgt_general"/>
    <property type="match status" value="1"/>
</dbReference>
<comment type="function">
    <text evidence="5">Non-catalytic subunit of the queuine tRNA-ribosyltransferase (TGT) that catalyzes the base-exchange of a guanine (G) residue with queuine (Q) at position 34 (anticodon wobble position) in tRNAs with GU(N) anticodons (tRNA-Asp, -Asn, -His and -Tyr), resulting in the hypermodified nucleoside queuosine (7-(((4,5-cis-dihydroxy-2-cyclopenten-1-yl)amino)methyl)-7-deazaguanosine).</text>
</comment>
<feature type="domain" description="tRNA-guanine(15) transglycosylase-like" evidence="7">
    <location>
        <begin position="15"/>
        <end position="398"/>
    </location>
</feature>
<evidence type="ECO:0000256" key="3">
    <source>
        <dbReference type="ARBA" id="ARBA00022723"/>
    </source>
</evidence>
<dbReference type="Pfam" id="PF01702">
    <property type="entry name" value="TGT"/>
    <property type="match status" value="1"/>
</dbReference>
<comment type="subunit">
    <text evidence="5">Heterodimer of a catalytic subunit and an accessory subunit.</text>
</comment>
<evidence type="ECO:0000259" key="7">
    <source>
        <dbReference type="Pfam" id="PF01702"/>
    </source>
</evidence>
<feature type="compositionally biased region" description="Basic and acidic residues" evidence="6">
    <location>
        <begin position="420"/>
        <end position="436"/>
    </location>
</feature>
<dbReference type="GO" id="GO:0006400">
    <property type="term" value="P:tRNA modification"/>
    <property type="evidence" value="ECO:0007669"/>
    <property type="project" value="InterPro"/>
</dbReference>
<evidence type="ECO:0000256" key="2">
    <source>
        <dbReference type="ARBA" id="ARBA00022694"/>
    </source>
</evidence>